<accession>A0A2S4Q1A9</accession>
<dbReference type="OrthoDB" id="4771581at2759"/>
<gene>
    <name evidence="1" type="ORF">EPUL_000295</name>
</gene>
<sequence>MIKEGAVNLHRAAGDSSLPVTERERKIRFYIPDFFPRSEAEKPDGPFREASCRNQVSIPQEWKLKYAGKIIYHAAWPVRMSLEMDEDFTAAGRSILKHSLDWASAGESSLQFARRLRKAVKALPADLILVSEVRDIQQNHIQQSLPRTCTSIERDVSSMSNDKLADHVVQVTEGIERWTLEDQVYKKSQDPKSIPLVTYES</sequence>
<comment type="caution">
    <text evidence="1">The sequence shown here is derived from an EMBL/GenBank/DDBJ whole genome shotgun (WGS) entry which is preliminary data.</text>
</comment>
<name>A0A2S4Q1A9_9PEZI</name>
<keyword evidence="2" id="KW-1185">Reference proteome</keyword>
<dbReference type="EMBL" id="PEDP01000034">
    <property type="protein sequence ID" value="POS88073.1"/>
    <property type="molecule type" value="Genomic_DNA"/>
</dbReference>
<dbReference type="Proteomes" id="UP000237438">
    <property type="component" value="Unassembled WGS sequence"/>
</dbReference>
<dbReference type="AlphaFoldDB" id="A0A2S4Q1A9"/>
<reference evidence="1 2" key="1">
    <citation type="submission" date="2017-10" db="EMBL/GenBank/DDBJ databases">
        <title>Development of genomic resources for the powdery mildew, Erysiphe pulchra.</title>
        <authorList>
            <person name="Wadl P.A."/>
            <person name="Mack B.M."/>
            <person name="Moore G."/>
            <person name="Beltz S.B."/>
        </authorList>
    </citation>
    <scope>NUCLEOTIDE SEQUENCE [LARGE SCALE GENOMIC DNA]</scope>
    <source>
        <strain evidence="1">Cflorida</strain>
    </source>
</reference>
<evidence type="ECO:0000313" key="1">
    <source>
        <dbReference type="EMBL" id="POS88073.1"/>
    </source>
</evidence>
<evidence type="ECO:0000313" key="2">
    <source>
        <dbReference type="Proteomes" id="UP000237438"/>
    </source>
</evidence>
<protein>
    <submittedName>
        <fullName evidence="1">Uncharacterized protein</fullName>
    </submittedName>
</protein>
<proteinExistence type="predicted"/>
<organism evidence="1 2">
    <name type="scientific">Erysiphe pulchra</name>
    <dbReference type="NCBI Taxonomy" id="225359"/>
    <lineage>
        <taxon>Eukaryota</taxon>
        <taxon>Fungi</taxon>
        <taxon>Dikarya</taxon>
        <taxon>Ascomycota</taxon>
        <taxon>Pezizomycotina</taxon>
        <taxon>Leotiomycetes</taxon>
        <taxon>Erysiphales</taxon>
        <taxon>Erysiphaceae</taxon>
        <taxon>Erysiphe</taxon>
    </lineage>
</organism>